<gene>
    <name evidence="1" type="ORF">PFLmoz3_00340</name>
</gene>
<accession>A0A0B7D744</accession>
<dbReference type="EMBL" id="LCYA01000003">
    <property type="protein sequence ID" value="KWV89992.1"/>
    <property type="molecule type" value="Genomic_DNA"/>
</dbReference>
<dbReference type="PATRIC" id="fig|294.194.peg.376"/>
<evidence type="ECO:0000313" key="1">
    <source>
        <dbReference type="EMBL" id="KWV89992.1"/>
    </source>
</evidence>
<dbReference type="AlphaFoldDB" id="A0A0B7D744"/>
<sequence length="165" mass="18658">MMPAWMYGGAKGQLMRLIKAAAVQALTGLTSDQLREWTSRRHLIVPDEKPSGPGSRALYSWQTVLLLRLAVVLREKFHVELTSQKNLFLGLAQKLKNHSFPALYDSVLVIKPGGEFTLYQYREYSSFNGDALVINMNPHLEILSSEFEPSDESHQFHLFPAIAVK</sequence>
<reference evidence="1 2" key="1">
    <citation type="submission" date="2015-05" db="EMBL/GenBank/DDBJ databases">
        <title>A genomic and transcriptomic approach to investigate the blue pigment phenotype in Pseudomonas fluorescens.</title>
        <authorList>
            <person name="Andreani N.A."/>
            <person name="Cardazzo B."/>
        </authorList>
    </citation>
    <scope>NUCLEOTIDE SEQUENCE [LARGE SCALE GENOMIC DNA]</scope>
    <source>
        <strain evidence="1 2">Ps_22</strain>
    </source>
</reference>
<organism evidence="1 2">
    <name type="scientific">Pseudomonas fluorescens</name>
    <dbReference type="NCBI Taxonomy" id="294"/>
    <lineage>
        <taxon>Bacteria</taxon>
        <taxon>Pseudomonadati</taxon>
        <taxon>Pseudomonadota</taxon>
        <taxon>Gammaproteobacteria</taxon>
        <taxon>Pseudomonadales</taxon>
        <taxon>Pseudomonadaceae</taxon>
        <taxon>Pseudomonas</taxon>
    </lineage>
</organism>
<dbReference type="Proteomes" id="UP000061348">
    <property type="component" value="Unassembled WGS sequence"/>
</dbReference>
<proteinExistence type="predicted"/>
<dbReference type="Gene3D" id="1.10.1660.10">
    <property type="match status" value="1"/>
</dbReference>
<comment type="caution">
    <text evidence="1">The sequence shown here is derived from an EMBL/GenBank/DDBJ whole genome shotgun (WGS) entry which is preliminary data.</text>
</comment>
<evidence type="ECO:0000313" key="2">
    <source>
        <dbReference type="Proteomes" id="UP000061348"/>
    </source>
</evidence>
<evidence type="ECO:0008006" key="3">
    <source>
        <dbReference type="Google" id="ProtNLM"/>
    </source>
</evidence>
<name>A0A0B7D744_PSEFL</name>
<protein>
    <recommendedName>
        <fullName evidence="3">HTH merR-type domain-containing protein</fullName>
    </recommendedName>
</protein>